<name>A0ABP7K0S2_9RHOB</name>
<feature type="compositionally biased region" description="Acidic residues" evidence="1">
    <location>
        <begin position="84"/>
        <end position="103"/>
    </location>
</feature>
<proteinExistence type="predicted"/>
<dbReference type="Proteomes" id="UP001399917">
    <property type="component" value="Unassembled WGS sequence"/>
</dbReference>
<feature type="compositionally biased region" description="Acidic residues" evidence="1">
    <location>
        <begin position="32"/>
        <end position="60"/>
    </location>
</feature>
<keyword evidence="2" id="KW-1133">Transmembrane helix</keyword>
<reference evidence="4" key="1">
    <citation type="journal article" date="2019" name="Int. J. Syst. Evol. Microbiol.">
        <title>The Global Catalogue of Microorganisms (GCM) 10K type strain sequencing project: providing services to taxonomists for standard genome sequencing and annotation.</title>
        <authorList>
            <consortium name="The Broad Institute Genomics Platform"/>
            <consortium name="The Broad Institute Genome Sequencing Center for Infectious Disease"/>
            <person name="Wu L."/>
            <person name="Ma J."/>
        </authorList>
    </citation>
    <scope>NUCLEOTIDE SEQUENCE [LARGE SCALE GENOMIC DNA]</scope>
    <source>
        <strain evidence="4">JCM 17190</strain>
    </source>
</reference>
<organism evidence="3 4">
    <name type="scientific">Celeribacter arenosi</name>
    <dbReference type="NCBI Taxonomy" id="792649"/>
    <lineage>
        <taxon>Bacteria</taxon>
        <taxon>Pseudomonadati</taxon>
        <taxon>Pseudomonadota</taxon>
        <taxon>Alphaproteobacteria</taxon>
        <taxon>Rhodobacterales</taxon>
        <taxon>Roseobacteraceae</taxon>
        <taxon>Celeribacter</taxon>
    </lineage>
</organism>
<feature type="compositionally biased region" description="Acidic residues" evidence="1">
    <location>
        <begin position="110"/>
        <end position="133"/>
    </location>
</feature>
<feature type="region of interest" description="Disordered" evidence="1">
    <location>
        <begin position="84"/>
        <end position="141"/>
    </location>
</feature>
<protein>
    <submittedName>
        <fullName evidence="3">Zinc-ribbon domain-containing protein</fullName>
    </submittedName>
</protein>
<accession>A0ABP7K0S2</accession>
<evidence type="ECO:0000256" key="2">
    <source>
        <dbReference type="SAM" id="Phobius"/>
    </source>
</evidence>
<feature type="transmembrane region" description="Helical" evidence="2">
    <location>
        <begin position="259"/>
        <end position="278"/>
    </location>
</feature>
<evidence type="ECO:0000313" key="3">
    <source>
        <dbReference type="EMBL" id="GAA3861784.1"/>
    </source>
</evidence>
<feature type="compositionally biased region" description="Polar residues" evidence="1">
    <location>
        <begin position="160"/>
        <end position="170"/>
    </location>
</feature>
<sequence length="327" mass="35604">MQCSNCGHTWFQKPQSDAEIESQPDAPAVEENLPETSDEPVTEPSDDTEENAPEEWVSEDLADVEIESDVEEPQSGDDVAEAVEELFEDNSADEIATDIEEPVAEPAPADIEEAVENVVDDATGEDDFEEDEGAPNAPIATKLPDDVRDILREEADLARSQRNAAGTLESQPELGIDAPAQDSETKAIRESIAKMDSAGDEADDPAALAALASGRRRDLLPDIEEINSTLSASSERDDDGVVHDEETLRERSNRRGFRWVFTLLVLLAVLAIVLYMFAPKIAEAVPQFAPLLESYVNAANDLRMNLDVMLENASERLTALLANLKGS</sequence>
<keyword evidence="2" id="KW-0472">Membrane</keyword>
<dbReference type="EMBL" id="BAABDF010000005">
    <property type="protein sequence ID" value="GAA3861784.1"/>
    <property type="molecule type" value="Genomic_DNA"/>
</dbReference>
<feature type="region of interest" description="Disordered" evidence="1">
    <location>
        <begin position="157"/>
        <end position="184"/>
    </location>
</feature>
<feature type="region of interest" description="Disordered" evidence="1">
    <location>
        <begin position="1"/>
        <end position="60"/>
    </location>
</feature>
<evidence type="ECO:0000313" key="4">
    <source>
        <dbReference type="Proteomes" id="UP001399917"/>
    </source>
</evidence>
<feature type="compositionally biased region" description="Polar residues" evidence="1">
    <location>
        <begin position="1"/>
        <end position="15"/>
    </location>
</feature>
<keyword evidence="4" id="KW-1185">Reference proteome</keyword>
<keyword evidence="2" id="KW-0812">Transmembrane</keyword>
<evidence type="ECO:0000256" key="1">
    <source>
        <dbReference type="SAM" id="MobiDB-lite"/>
    </source>
</evidence>
<comment type="caution">
    <text evidence="3">The sequence shown here is derived from an EMBL/GenBank/DDBJ whole genome shotgun (WGS) entry which is preliminary data.</text>
</comment>
<gene>
    <name evidence="3" type="ORF">GCM10022404_10540</name>
</gene>